<accession>A0ABV6GS82</accession>
<feature type="transmembrane region" description="Helical" evidence="5">
    <location>
        <begin position="372"/>
        <end position="398"/>
    </location>
</feature>
<keyword evidence="3 5" id="KW-1133">Transmembrane helix</keyword>
<feature type="transmembrane region" description="Helical" evidence="5">
    <location>
        <begin position="33"/>
        <end position="51"/>
    </location>
</feature>
<sequence>MSRRNIIVAVAVAFLTFFDFLFPRIQIGPLTLTLLRVILLALFSFLIAKQLKDRKIIVSHSGYINAVLLFLITWILYGLLQTTWAIDKTSAIKQVYYLGLFAVLIYTMLMFLDSIRIFVRLNQFLYCMAVFFIVYGVAELTLNIHFPTSRVVLEPQLYHNVQRATAVFYNENDFSFYLVLVAPMFLLNIFYKKRIERAVNLLFFIMIFYIVMANDSRVCLIALFIQVIAGLWLERKTARNMKYHLMVLVLSGLAILTLFRGYLQHAYELIMYQLSTGSGSAAIRRELISKGIEFVKNSYLLGIGPGNFETNVYMMTSGKGISGIFNAHNWWIELVANYGLFIFVLYAAMFMGLLVHLRWVQKKVNSRVYSRYASYFLLSFIGFIFSSLSSSSIFYIWYQWLHLALALSLIDIYHEYQANTVSKKCINAP</sequence>
<protein>
    <submittedName>
        <fullName evidence="7">O-antigen ligase family protein</fullName>
    </submittedName>
</protein>
<feature type="transmembrane region" description="Helical" evidence="5">
    <location>
        <begin position="218"/>
        <end position="233"/>
    </location>
</feature>
<dbReference type="GO" id="GO:0016874">
    <property type="term" value="F:ligase activity"/>
    <property type="evidence" value="ECO:0007669"/>
    <property type="project" value="UniProtKB-KW"/>
</dbReference>
<evidence type="ECO:0000256" key="4">
    <source>
        <dbReference type="ARBA" id="ARBA00023136"/>
    </source>
</evidence>
<comment type="subcellular location">
    <subcellularLocation>
        <location evidence="1">Membrane</location>
        <topology evidence="1">Multi-pass membrane protein</topology>
    </subcellularLocation>
</comment>
<gene>
    <name evidence="7" type="ORF">ACFFHQ_07915</name>
</gene>
<dbReference type="PANTHER" id="PTHR37422">
    <property type="entry name" value="TEICHURONIC ACID BIOSYNTHESIS PROTEIN TUAE"/>
    <property type="match status" value="1"/>
</dbReference>
<feature type="transmembrane region" description="Helical" evidence="5">
    <location>
        <begin position="174"/>
        <end position="190"/>
    </location>
</feature>
<keyword evidence="4 5" id="KW-0472">Membrane</keyword>
<dbReference type="RefSeq" id="WP_066234675.1">
    <property type="nucleotide sequence ID" value="NZ_JBHLVN010000033.1"/>
</dbReference>
<evidence type="ECO:0000256" key="3">
    <source>
        <dbReference type="ARBA" id="ARBA00022989"/>
    </source>
</evidence>
<evidence type="ECO:0000256" key="1">
    <source>
        <dbReference type="ARBA" id="ARBA00004141"/>
    </source>
</evidence>
<feature type="domain" description="O-antigen ligase-related" evidence="6">
    <location>
        <begin position="203"/>
        <end position="346"/>
    </location>
</feature>
<keyword evidence="8" id="KW-1185">Reference proteome</keyword>
<keyword evidence="7" id="KW-0436">Ligase</keyword>
<feature type="transmembrane region" description="Helical" evidence="5">
    <location>
        <begin position="197"/>
        <end position="212"/>
    </location>
</feature>
<feature type="transmembrane region" description="Helical" evidence="5">
    <location>
        <begin position="245"/>
        <end position="263"/>
    </location>
</feature>
<feature type="transmembrane region" description="Helical" evidence="5">
    <location>
        <begin position="63"/>
        <end position="80"/>
    </location>
</feature>
<organism evidence="7 8">
    <name type="scientific">Geobacillus jurassicus</name>
    <dbReference type="NCBI Taxonomy" id="235932"/>
    <lineage>
        <taxon>Bacteria</taxon>
        <taxon>Bacillati</taxon>
        <taxon>Bacillota</taxon>
        <taxon>Bacilli</taxon>
        <taxon>Bacillales</taxon>
        <taxon>Anoxybacillaceae</taxon>
        <taxon>Geobacillus</taxon>
    </lineage>
</organism>
<feature type="transmembrane region" description="Helical" evidence="5">
    <location>
        <begin position="95"/>
        <end position="112"/>
    </location>
</feature>
<name>A0ABV6GS82_9BACL</name>
<feature type="transmembrane region" description="Helical" evidence="5">
    <location>
        <begin position="124"/>
        <end position="146"/>
    </location>
</feature>
<keyword evidence="2 5" id="KW-0812">Transmembrane</keyword>
<feature type="transmembrane region" description="Helical" evidence="5">
    <location>
        <begin position="338"/>
        <end position="360"/>
    </location>
</feature>
<evidence type="ECO:0000259" key="6">
    <source>
        <dbReference type="Pfam" id="PF04932"/>
    </source>
</evidence>
<evidence type="ECO:0000256" key="2">
    <source>
        <dbReference type="ARBA" id="ARBA00022692"/>
    </source>
</evidence>
<reference evidence="7 8" key="1">
    <citation type="submission" date="2024-09" db="EMBL/GenBank/DDBJ databases">
        <authorList>
            <person name="Sun Q."/>
            <person name="Mori K."/>
        </authorList>
    </citation>
    <scope>NUCLEOTIDE SEQUENCE [LARGE SCALE GENOMIC DNA]</scope>
    <source>
        <strain evidence="7 8">CCM 7224</strain>
    </source>
</reference>
<proteinExistence type="predicted"/>
<evidence type="ECO:0000313" key="7">
    <source>
        <dbReference type="EMBL" id="MFC0297357.1"/>
    </source>
</evidence>
<dbReference type="PANTHER" id="PTHR37422:SF23">
    <property type="entry name" value="TEICHURONIC ACID BIOSYNTHESIS PROTEIN TUAE"/>
    <property type="match status" value="1"/>
</dbReference>
<evidence type="ECO:0000256" key="5">
    <source>
        <dbReference type="SAM" id="Phobius"/>
    </source>
</evidence>
<dbReference type="Proteomes" id="UP001589785">
    <property type="component" value="Unassembled WGS sequence"/>
</dbReference>
<dbReference type="InterPro" id="IPR051533">
    <property type="entry name" value="WaaL-like"/>
</dbReference>
<dbReference type="EMBL" id="JBHLVN010000033">
    <property type="protein sequence ID" value="MFC0297357.1"/>
    <property type="molecule type" value="Genomic_DNA"/>
</dbReference>
<comment type="caution">
    <text evidence="7">The sequence shown here is derived from an EMBL/GenBank/DDBJ whole genome shotgun (WGS) entry which is preliminary data.</text>
</comment>
<dbReference type="InterPro" id="IPR007016">
    <property type="entry name" value="O-antigen_ligase-rel_domated"/>
</dbReference>
<evidence type="ECO:0000313" key="8">
    <source>
        <dbReference type="Proteomes" id="UP001589785"/>
    </source>
</evidence>
<dbReference type="Pfam" id="PF04932">
    <property type="entry name" value="Wzy_C"/>
    <property type="match status" value="1"/>
</dbReference>